<keyword evidence="5" id="KW-1185">Reference proteome</keyword>
<dbReference type="SUPFAM" id="SSF160909">
    <property type="entry name" value="ATP12-like"/>
    <property type="match status" value="1"/>
</dbReference>
<dbReference type="InterPro" id="IPR042272">
    <property type="entry name" value="ATP12_ATP_synth-F1-assembly_N"/>
</dbReference>
<dbReference type="PANTHER" id="PTHR21013:SF10">
    <property type="entry name" value="ATP SYNTHASE MITOCHONDRIAL F1 COMPLEX ASSEMBLY FACTOR 2"/>
    <property type="match status" value="1"/>
</dbReference>
<dbReference type="OrthoDB" id="9797825at2"/>
<dbReference type="Pfam" id="PF07542">
    <property type="entry name" value="ATP12"/>
    <property type="match status" value="1"/>
</dbReference>
<dbReference type="GO" id="GO:0043461">
    <property type="term" value="P:proton-transporting ATP synthase complex assembly"/>
    <property type="evidence" value="ECO:0007669"/>
    <property type="project" value="InterPro"/>
</dbReference>
<accession>A0A512DKU5</accession>
<comment type="similarity">
    <text evidence="1">Belongs to the ATP12 family.</text>
</comment>
<sequence length="231" mass="25778">MKRFYKLVTVAEVDDGHVVHLDGKPVRTPAKAHFVMRNRALMEAVAEEWDAQVEDIRPHAMPVTQLASTAIDRIPAQREEIVRAVAAYAETDLLCYRTDHPVELAERQRRVWQPLLDWAEIRYGAALEVHIGIMPKPQPPEAIARLAEVVESLDNLTLAGVQNATSELGSLVLALALLEKRISAEEAFAASQVDETFQIEQWGEDAEATARRAVLRADIQATGRYLDLVRG</sequence>
<dbReference type="RefSeq" id="WP_044425947.1">
    <property type="nucleotide sequence ID" value="NZ_BJYZ01000003.1"/>
</dbReference>
<dbReference type="AlphaFoldDB" id="A0A512DKU5"/>
<evidence type="ECO:0000313" key="4">
    <source>
        <dbReference type="EMBL" id="GEO37065.1"/>
    </source>
</evidence>
<proteinExistence type="inferred from homology"/>
<comment type="caution">
    <text evidence="4">The sequence shown here is derived from an EMBL/GenBank/DDBJ whole genome shotgun (WGS) entry which is preliminary data.</text>
</comment>
<name>A0A512DKU5_9PROT</name>
<dbReference type="InterPro" id="IPR011419">
    <property type="entry name" value="ATP12_ATP_synth-F1-assembly"/>
</dbReference>
<keyword evidence="3" id="KW-0143">Chaperone</keyword>
<organism evidence="4 5">
    <name type="scientific">Skermanella aerolata</name>
    <dbReference type="NCBI Taxonomy" id="393310"/>
    <lineage>
        <taxon>Bacteria</taxon>
        <taxon>Pseudomonadati</taxon>
        <taxon>Pseudomonadota</taxon>
        <taxon>Alphaproteobacteria</taxon>
        <taxon>Rhodospirillales</taxon>
        <taxon>Azospirillaceae</taxon>
        <taxon>Skermanella</taxon>
    </lineage>
</organism>
<protein>
    <submittedName>
        <fullName evidence="4">ATPase</fullName>
    </submittedName>
</protein>
<dbReference type="EMBL" id="BJYZ01000003">
    <property type="protein sequence ID" value="GEO37065.1"/>
    <property type="molecule type" value="Genomic_DNA"/>
</dbReference>
<dbReference type="PANTHER" id="PTHR21013">
    <property type="entry name" value="ATP SYNTHASE MITOCHONDRIAL F1 COMPLEX ASSEMBLY FACTOR 2/ATP12 PROTEIN, MITOCHONDRIAL PRECURSOR"/>
    <property type="match status" value="1"/>
</dbReference>
<dbReference type="InterPro" id="IPR023335">
    <property type="entry name" value="ATP12_ortho_dom_sf"/>
</dbReference>
<reference evidence="4 5" key="1">
    <citation type="submission" date="2019-07" db="EMBL/GenBank/DDBJ databases">
        <title>Whole genome shotgun sequence of Skermanella aerolata NBRC 106429.</title>
        <authorList>
            <person name="Hosoyama A."/>
            <person name="Uohara A."/>
            <person name="Ohji S."/>
            <person name="Ichikawa N."/>
        </authorList>
    </citation>
    <scope>NUCLEOTIDE SEQUENCE [LARGE SCALE GENOMIC DNA]</scope>
    <source>
        <strain evidence="4 5">NBRC 106429</strain>
    </source>
</reference>
<evidence type="ECO:0000256" key="1">
    <source>
        <dbReference type="ARBA" id="ARBA00008231"/>
    </source>
</evidence>
<gene>
    <name evidence="4" type="ORF">SAE02_12130</name>
</gene>
<evidence type="ECO:0000256" key="2">
    <source>
        <dbReference type="ARBA" id="ARBA00022946"/>
    </source>
</evidence>
<dbReference type="Proteomes" id="UP000321523">
    <property type="component" value="Unassembled WGS sequence"/>
</dbReference>
<dbReference type="Gene3D" id="1.10.3580.10">
    <property type="entry name" value="ATP12 ATPase"/>
    <property type="match status" value="1"/>
</dbReference>
<evidence type="ECO:0000313" key="5">
    <source>
        <dbReference type="Proteomes" id="UP000321523"/>
    </source>
</evidence>
<dbReference type="Gene3D" id="3.30.2180.10">
    <property type="entry name" value="ATP12-like"/>
    <property type="match status" value="1"/>
</dbReference>
<keyword evidence="2" id="KW-0809">Transit peptide</keyword>
<evidence type="ECO:0000256" key="3">
    <source>
        <dbReference type="ARBA" id="ARBA00023186"/>
    </source>
</evidence>